<comment type="similarity">
    <text evidence="1 4">Belongs to the D-isomer specific 2-hydroxyacid dehydrogenase family.</text>
</comment>
<evidence type="ECO:0000256" key="2">
    <source>
        <dbReference type="ARBA" id="ARBA00023002"/>
    </source>
</evidence>
<dbReference type="PANTHER" id="PTHR42789:SF1">
    <property type="entry name" value="D-ISOMER SPECIFIC 2-HYDROXYACID DEHYDROGENASE FAMILY PROTEIN (AFU_ORTHOLOGUE AFUA_6G10090)"/>
    <property type="match status" value="1"/>
</dbReference>
<dbReference type="Proteomes" id="UP001072007">
    <property type="component" value="Unassembled WGS sequence"/>
</dbReference>
<reference evidence="7" key="1">
    <citation type="submission" date="2024-05" db="EMBL/GenBank/DDBJ databases">
        <title>Aerococcus urinae taxonomy study.</title>
        <authorList>
            <person name="Christensen J."/>
            <person name="Senneby E."/>
        </authorList>
    </citation>
    <scope>NUCLEOTIDE SEQUENCE</scope>
    <source>
        <strain evidence="7">CDC-3352-U95</strain>
    </source>
</reference>
<dbReference type="InterPro" id="IPR036291">
    <property type="entry name" value="NAD(P)-bd_dom_sf"/>
</dbReference>
<dbReference type="Gene3D" id="3.40.50.720">
    <property type="entry name" value="NAD(P)-binding Rossmann-like Domain"/>
    <property type="match status" value="2"/>
</dbReference>
<evidence type="ECO:0000313" key="8">
    <source>
        <dbReference type="Proteomes" id="UP001072007"/>
    </source>
</evidence>
<dbReference type="Pfam" id="PF02826">
    <property type="entry name" value="2-Hacid_dh_C"/>
    <property type="match status" value="1"/>
</dbReference>
<keyword evidence="2 4" id="KW-0560">Oxidoreductase</keyword>
<dbReference type="GeneID" id="86970455"/>
<comment type="caution">
    <text evidence="7">The sequence shown here is derived from an EMBL/GenBank/DDBJ whole genome shotgun (WGS) entry which is preliminary data.</text>
</comment>
<accession>A0ABT4C149</accession>
<dbReference type="Pfam" id="PF00389">
    <property type="entry name" value="2-Hacid_dh"/>
    <property type="match status" value="1"/>
</dbReference>
<keyword evidence="3" id="KW-0520">NAD</keyword>
<dbReference type="EMBL" id="JAOTMD010000004">
    <property type="protein sequence ID" value="MCY3025283.1"/>
    <property type="molecule type" value="Genomic_DNA"/>
</dbReference>
<dbReference type="InterPro" id="IPR050857">
    <property type="entry name" value="D-2-hydroxyacid_DH"/>
</dbReference>
<dbReference type="PANTHER" id="PTHR42789">
    <property type="entry name" value="D-ISOMER SPECIFIC 2-HYDROXYACID DEHYDROGENASE FAMILY PROTEIN (AFU_ORTHOLOGUE AFUA_6G10090)"/>
    <property type="match status" value="1"/>
</dbReference>
<name>A0ABT4C149_9LACT</name>
<sequence length="354" mass="40498">MDKIIVIGDGLVHTENFVKYVKELWPHKNYQLKKFSWYEDYNKEEFQEKISEIEKNGPEFYDNSEDLLKAIKDCDYLFVHMSPVNEELLSHAENLKLVGVARGGTENINLEYCKGKKIPVIRAVKNAEAVAEFTLGLIIDWTRGISSSMKGIYHGKWKKNFYNDNYRYTLDQYTVGIVGMGNIGIKLAKILLSLGVKILAYHPNLNEAKKKEINLPLNYVSKEELLHNSDIVSLHLRLSPDTEKFINGEAFNLMKDTALLINTARADLIDEGSMKKALEDQLIGGVALDVFWKEPLNSDSYLTKYDNVIVTSHIAGDTDVIDRAPAILLKEVVKWLNNEYTPMLIKDKYMINKK</sequence>
<proteinExistence type="inferred from homology"/>
<dbReference type="SUPFAM" id="SSF51735">
    <property type="entry name" value="NAD(P)-binding Rossmann-fold domains"/>
    <property type="match status" value="1"/>
</dbReference>
<gene>
    <name evidence="7" type="ORF">ODY23_03000</name>
</gene>
<keyword evidence="8" id="KW-1185">Reference proteome</keyword>
<evidence type="ECO:0000256" key="3">
    <source>
        <dbReference type="ARBA" id="ARBA00023027"/>
    </source>
</evidence>
<dbReference type="RefSeq" id="WP_267982719.1">
    <property type="nucleotide sequence ID" value="NZ_JAOTMC010000011.1"/>
</dbReference>
<dbReference type="InterPro" id="IPR006139">
    <property type="entry name" value="D-isomer_2_OHA_DH_cat_dom"/>
</dbReference>
<evidence type="ECO:0000256" key="1">
    <source>
        <dbReference type="ARBA" id="ARBA00005854"/>
    </source>
</evidence>
<organism evidence="7 8">
    <name type="scientific">Aerococcus loyolae</name>
    <dbReference type="NCBI Taxonomy" id="2976809"/>
    <lineage>
        <taxon>Bacteria</taxon>
        <taxon>Bacillati</taxon>
        <taxon>Bacillota</taxon>
        <taxon>Bacilli</taxon>
        <taxon>Lactobacillales</taxon>
        <taxon>Aerococcaceae</taxon>
        <taxon>Aerococcus</taxon>
    </lineage>
</organism>
<dbReference type="SUPFAM" id="SSF52283">
    <property type="entry name" value="Formate/glycerate dehydrogenase catalytic domain-like"/>
    <property type="match status" value="1"/>
</dbReference>
<protein>
    <submittedName>
        <fullName evidence="7">NAD(P)-binding domain-containing protein</fullName>
    </submittedName>
</protein>
<evidence type="ECO:0000259" key="5">
    <source>
        <dbReference type="Pfam" id="PF00389"/>
    </source>
</evidence>
<evidence type="ECO:0000256" key="4">
    <source>
        <dbReference type="RuleBase" id="RU003719"/>
    </source>
</evidence>
<evidence type="ECO:0000313" key="7">
    <source>
        <dbReference type="EMBL" id="MCY3025283.1"/>
    </source>
</evidence>
<feature type="domain" description="D-isomer specific 2-hydroxyacid dehydrogenase NAD-binding" evidence="6">
    <location>
        <begin position="135"/>
        <end position="315"/>
    </location>
</feature>
<dbReference type="InterPro" id="IPR006140">
    <property type="entry name" value="D-isomer_DH_NAD-bd"/>
</dbReference>
<evidence type="ECO:0000259" key="6">
    <source>
        <dbReference type="Pfam" id="PF02826"/>
    </source>
</evidence>
<feature type="domain" description="D-isomer specific 2-hydroxyacid dehydrogenase catalytic" evidence="5">
    <location>
        <begin position="43"/>
        <end position="338"/>
    </location>
</feature>